<reference evidence="1" key="1">
    <citation type="submission" date="2023-06" db="EMBL/GenBank/DDBJ databases">
        <authorList>
            <consortium name="Lawrence Berkeley National Laboratory"/>
            <person name="Ahrendt S."/>
            <person name="Sahu N."/>
            <person name="Indic B."/>
            <person name="Wong-Bajracharya J."/>
            <person name="Merenyi Z."/>
            <person name="Ke H.-M."/>
            <person name="Monk M."/>
            <person name="Kocsube S."/>
            <person name="Drula E."/>
            <person name="Lipzen A."/>
            <person name="Balint B."/>
            <person name="Henrissat B."/>
            <person name="Andreopoulos B."/>
            <person name="Martin F.M."/>
            <person name="Harder C.B."/>
            <person name="Rigling D."/>
            <person name="Ford K.L."/>
            <person name="Foster G.D."/>
            <person name="Pangilinan J."/>
            <person name="Papanicolaou A."/>
            <person name="Barry K."/>
            <person name="LaButti K."/>
            <person name="Viragh M."/>
            <person name="Koriabine M."/>
            <person name="Yan M."/>
            <person name="Riley R."/>
            <person name="Champramary S."/>
            <person name="Plett K.L."/>
            <person name="Tsai I.J."/>
            <person name="Slot J."/>
            <person name="Sipos G."/>
            <person name="Plett J."/>
            <person name="Nagy L.G."/>
            <person name="Grigoriev I.V."/>
        </authorList>
    </citation>
    <scope>NUCLEOTIDE SEQUENCE</scope>
    <source>
        <strain evidence="1">HWK02</strain>
    </source>
</reference>
<sequence length="190" mass="20892">MTLFTPDQLAAALAALGINEIQQSSSSHFRAVNAPSDGPPRPPLSISPLLDPPMRHTILLLSRTLKVRRLPLLLALPSRLQSDQMVLGMQLRKAALSGFIVDVTGVGRACYFRYPTQAAALAAFNEAVQAGAVEILYVYVPLTLSFHTYATECYLIIRYLSFLEESSKKFCTPSGEDARRATHVKKYTPI</sequence>
<dbReference type="Proteomes" id="UP001175228">
    <property type="component" value="Unassembled WGS sequence"/>
</dbReference>
<proteinExistence type="predicted"/>
<name>A0AA39UGP6_9AGAR</name>
<accession>A0AA39UGP6</accession>
<gene>
    <name evidence="1" type="ORF">EDD18DRAFT_1111152</name>
</gene>
<evidence type="ECO:0000313" key="1">
    <source>
        <dbReference type="EMBL" id="KAK0486613.1"/>
    </source>
</evidence>
<evidence type="ECO:0000313" key="2">
    <source>
        <dbReference type="Proteomes" id="UP001175228"/>
    </source>
</evidence>
<protein>
    <submittedName>
        <fullName evidence="1">Uncharacterized protein</fullName>
    </submittedName>
</protein>
<dbReference type="EMBL" id="JAUEPU010000047">
    <property type="protein sequence ID" value="KAK0486613.1"/>
    <property type="molecule type" value="Genomic_DNA"/>
</dbReference>
<comment type="caution">
    <text evidence="1">The sequence shown here is derived from an EMBL/GenBank/DDBJ whole genome shotgun (WGS) entry which is preliminary data.</text>
</comment>
<dbReference type="AlphaFoldDB" id="A0AA39UGP6"/>
<keyword evidence="2" id="KW-1185">Reference proteome</keyword>
<organism evidence="1 2">
    <name type="scientific">Armillaria luteobubalina</name>
    <dbReference type="NCBI Taxonomy" id="153913"/>
    <lineage>
        <taxon>Eukaryota</taxon>
        <taxon>Fungi</taxon>
        <taxon>Dikarya</taxon>
        <taxon>Basidiomycota</taxon>
        <taxon>Agaricomycotina</taxon>
        <taxon>Agaricomycetes</taxon>
        <taxon>Agaricomycetidae</taxon>
        <taxon>Agaricales</taxon>
        <taxon>Marasmiineae</taxon>
        <taxon>Physalacriaceae</taxon>
        <taxon>Armillaria</taxon>
    </lineage>
</organism>